<dbReference type="AlphaFoldDB" id="A0A0S1MKC3"/>
<feature type="chain" id="PRO_5006589034" description="Secreted protein" evidence="1">
    <location>
        <begin position="21"/>
        <end position="56"/>
    </location>
</feature>
<accession>A0A0S1MKC3</accession>
<feature type="signal peptide" evidence="1">
    <location>
        <begin position="1"/>
        <end position="20"/>
    </location>
</feature>
<name>A0A0S1MKC3_PHAPC</name>
<dbReference type="EMBL" id="KT247116">
    <property type="protein sequence ID" value="ALL41205.1"/>
    <property type="molecule type" value="mRNA"/>
</dbReference>
<proteinExistence type="evidence at transcript level"/>
<evidence type="ECO:0008006" key="3">
    <source>
        <dbReference type="Google" id="ProtNLM"/>
    </source>
</evidence>
<evidence type="ECO:0000256" key="1">
    <source>
        <dbReference type="SAM" id="SignalP"/>
    </source>
</evidence>
<organism evidence="2">
    <name type="scientific">Phakopsora pachyrhizi</name>
    <name type="common">Asian soybean rust disease fungus</name>
    <dbReference type="NCBI Taxonomy" id="170000"/>
    <lineage>
        <taxon>Eukaryota</taxon>
        <taxon>Fungi</taxon>
        <taxon>Dikarya</taxon>
        <taxon>Basidiomycota</taxon>
        <taxon>Pucciniomycotina</taxon>
        <taxon>Pucciniomycetes</taxon>
        <taxon>Pucciniales</taxon>
        <taxon>Phakopsoraceae</taxon>
        <taxon>Phakopsora</taxon>
    </lineage>
</organism>
<reference evidence="2" key="1">
    <citation type="submission" date="2015-07" db="EMBL/GenBank/DDBJ databases">
        <title>Elucidating the P. pachyrhizi secretome and potential effectors.</title>
        <authorList>
            <person name="de Carvalho M.C.C.G."/>
            <person name="Nascimento L.C."/>
            <person name="Darben L.M."/>
            <person name="Polizel-Podanosqui A.M."/>
            <person name="Lopes-Caitar V.S."/>
            <person name="Rocha C.S."/>
            <person name="Qi M."/>
            <person name="Carazolle M."/>
            <person name="Kuwahara M.K."/>
            <person name="Pereira G.A.G."/>
            <person name="Abdelnoor R.V."/>
            <person name="Whitham S.A."/>
            <person name="Marcelino-Guimaraes F.C."/>
        </authorList>
    </citation>
    <scope>NUCLEOTIDE SEQUENCE</scope>
</reference>
<keyword evidence="1" id="KW-0732">Signal</keyword>
<evidence type="ECO:0000313" key="2">
    <source>
        <dbReference type="EMBL" id="ALL41205.1"/>
    </source>
</evidence>
<protein>
    <recommendedName>
        <fullName evidence="3">Secreted protein</fullName>
    </recommendedName>
</protein>
<sequence length="56" mass="6702">MVHRLVSLLLLLFFFESSSTDPLSIYLFIDIDHHDQFCSTWNVHISKQFMIFFSSF</sequence>